<evidence type="ECO:0000259" key="8">
    <source>
        <dbReference type="PROSITE" id="PS50850"/>
    </source>
</evidence>
<evidence type="ECO:0000313" key="10">
    <source>
        <dbReference type="Proteomes" id="UP000241639"/>
    </source>
</evidence>
<organism evidence="9 10">
    <name type="scientific">Desmospora activa DSM 45169</name>
    <dbReference type="NCBI Taxonomy" id="1121389"/>
    <lineage>
        <taxon>Bacteria</taxon>
        <taxon>Bacillati</taxon>
        <taxon>Bacillota</taxon>
        <taxon>Bacilli</taxon>
        <taxon>Bacillales</taxon>
        <taxon>Thermoactinomycetaceae</taxon>
        <taxon>Desmospora</taxon>
    </lineage>
</organism>
<keyword evidence="2" id="KW-0813">Transport</keyword>
<comment type="subcellular location">
    <subcellularLocation>
        <location evidence="1">Cell membrane</location>
        <topology evidence="1">Multi-pass membrane protein</topology>
    </subcellularLocation>
</comment>
<comment type="caution">
    <text evidence="9">The sequence shown here is derived from an EMBL/GenBank/DDBJ whole genome shotgun (WGS) entry which is preliminary data.</text>
</comment>
<dbReference type="PRINTS" id="PR01036">
    <property type="entry name" value="TCRTETB"/>
</dbReference>
<dbReference type="InterPro" id="IPR011701">
    <property type="entry name" value="MFS"/>
</dbReference>
<feature type="transmembrane region" description="Helical" evidence="7">
    <location>
        <begin position="117"/>
        <end position="138"/>
    </location>
</feature>
<dbReference type="EMBL" id="PZZP01000002">
    <property type="protein sequence ID" value="PTM56949.1"/>
    <property type="molecule type" value="Genomic_DNA"/>
</dbReference>
<feature type="transmembrane region" description="Helical" evidence="7">
    <location>
        <begin position="60"/>
        <end position="79"/>
    </location>
</feature>
<feature type="transmembrane region" description="Helical" evidence="7">
    <location>
        <begin position="308"/>
        <end position="331"/>
    </location>
</feature>
<dbReference type="CDD" id="cd17503">
    <property type="entry name" value="MFS_LmrB_MDR_like"/>
    <property type="match status" value="1"/>
</dbReference>
<feature type="transmembrane region" description="Helical" evidence="7">
    <location>
        <begin position="241"/>
        <end position="257"/>
    </location>
</feature>
<feature type="transmembrane region" description="Helical" evidence="7">
    <location>
        <begin position="277"/>
        <end position="302"/>
    </location>
</feature>
<dbReference type="Gene3D" id="1.20.1250.20">
    <property type="entry name" value="MFS general substrate transporter like domains"/>
    <property type="match status" value="1"/>
</dbReference>
<evidence type="ECO:0000256" key="7">
    <source>
        <dbReference type="SAM" id="Phobius"/>
    </source>
</evidence>
<dbReference type="GO" id="GO:0005886">
    <property type="term" value="C:plasma membrane"/>
    <property type="evidence" value="ECO:0007669"/>
    <property type="project" value="UniProtKB-SubCell"/>
</dbReference>
<dbReference type="Gene3D" id="1.20.1720.10">
    <property type="entry name" value="Multidrug resistance protein D"/>
    <property type="match status" value="1"/>
</dbReference>
<evidence type="ECO:0000256" key="3">
    <source>
        <dbReference type="ARBA" id="ARBA00022475"/>
    </source>
</evidence>
<dbReference type="PANTHER" id="PTHR42718">
    <property type="entry name" value="MAJOR FACILITATOR SUPERFAMILY MULTIDRUG TRANSPORTER MFSC"/>
    <property type="match status" value="1"/>
</dbReference>
<feature type="transmembrane region" description="Helical" evidence="7">
    <location>
        <begin position="407"/>
        <end position="430"/>
    </location>
</feature>
<dbReference type="Proteomes" id="UP000241639">
    <property type="component" value="Unassembled WGS sequence"/>
</dbReference>
<dbReference type="SUPFAM" id="SSF103473">
    <property type="entry name" value="MFS general substrate transporter"/>
    <property type="match status" value="1"/>
</dbReference>
<evidence type="ECO:0000256" key="6">
    <source>
        <dbReference type="ARBA" id="ARBA00023136"/>
    </source>
</evidence>
<keyword evidence="10" id="KW-1185">Reference proteome</keyword>
<feature type="transmembrane region" description="Helical" evidence="7">
    <location>
        <begin position="175"/>
        <end position="196"/>
    </location>
</feature>
<keyword evidence="4 7" id="KW-0812">Transmembrane</keyword>
<name>A0A2T4Z4X9_9BACL</name>
<keyword evidence="3" id="KW-1003">Cell membrane</keyword>
<keyword evidence="5 7" id="KW-1133">Transmembrane helix</keyword>
<feature type="transmembrane region" description="Helical" evidence="7">
    <location>
        <begin position="88"/>
        <end position="111"/>
    </location>
</feature>
<feature type="transmembrane region" description="Helical" evidence="7">
    <location>
        <begin position="20"/>
        <end position="40"/>
    </location>
</feature>
<proteinExistence type="predicted"/>
<dbReference type="PROSITE" id="PS50850">
    <property type="entry name" value="MFS"/>
    <property type="match status" value="1"/>
</dbReference>
<dbReference type="GO" id="GO:0022857">
    <property type="term" value="F:transmembrane transporter activity"/>
    <property type="evidence" value="ECO:0007669"/>
    <property type="project" value="InterPro"/>
</dbReference>
<dbReference type="AlphaFoldDB" id="A0A2T4Z4X9"/>
<feature type="domain" description="Major facilitator superfamily (MFS) profile" evidence="8">
    <location>
        <begin position="22"/>
        <end position="481"/>
    </location>
</feature>
<accession>A0A2T4Z4X9</accession>
<feature type="transmembrane region" description="Helical" evidence="7">
    <location>
        <begin position="450"/>
        <end position="476"/>
    </location>
</feature>
<feature type="transmembrane region" description="Helical" evidence="7">
    <location>
        <begin position="367"/>
        <end position="386"/>
    </location>
</feature>
<feature type="transmembrane region" description="Helical" evidence="7">
    <location>
        <begin position="150"/>
        <end position="169"/>
    </location>
</feature>
<evidence type="ECO:0000256" key="4">
    <source>
        <dbReference type="ARBA" id="ARBA00022692"/>
    </source>
</evidence>
<protein>
    <submittedName>
        <fullName evidence="9">DHA2 family lincomycin resistance protein-like MFS transporter</fullName>
    </submittedName>
</protein>
<dbReference type="NCBIfam" id="TIGR00711">
    <property type="entry name" value="efflux_EmrB"/>
    <property type="match status" value="1"/>
</dbReference>
<sequence>MNTIDTENAEWREQKQLKRAPIMISLIVGAFFAILNETLLNVAYTDLIEELEVTAATIQWLATGFMLVVGVLVPVTALLNQWFTTRQMFFGAMILFTIGTFVCGISPNFSILLIGRLIQAGGTGLLLPVMMNTILVLYPPHERGGAMGTIGLVIMFAPAIGPTLSGLIVETLHWRWLFFLVLPFALLSIVVSSIYLKNVWEVTKPKVDIISILLSTLGFGGVVFGFSSAGEGNGGWMSPEVYIPLGVGGISLLLFLWRQLKVKEPLLDVRAFQYPMFSLATVQLMIMMMTLFSTIIILPMFLQGAATLSAFITGLILLPGGILNGFISPVVGRLFDKYGPRMLVIPGTIIVMVVMWFIAGITPTTSIPALILLHSLLMIGIAMVMMPVQTNGLNQLPRRYYPHGTAILNTLQQVAGAIGVALFISIMTAGQSKYMASVSDPTAPIRQVEALTAGVQGAFSIGMIFAVVGFVLALFIKRSAAHPEA</sequence>
<dbReference type="PANTHER" id="PTHR42718:SF43">
    <property type="entry name" value="LINCOMYCIN RESISTANCE PROTEIN LMRB"/>
    <property type="match status" value="1"/>
</dbReference>
<feature type="transmembrane region" description="Helical" evidence="7">
    <location>
        <begin position="208"/>
        <end position="229"/>
    </location>
</feature>
<dbReference type="InterPro" id="IPR036259">
    <property type="entry name" value="MFS_trans_sf"/>
</dbReference>
<keyword evidence="6 7" id="KW-0472">Membrane</keyword>
<feature type="transmembrane region" description="Helical" evidence="7">
    <location>
        <begin position="343"/>
        <end position="361"/>
    </location>
</feature>
<reference evidence="9 10" key="1">
    <citation type="submission" date="2018-04" db="EMBL/GenBank/DDBJ databases">
        <title>Genomic Encyclopedia of Archaeal and Bacterial Type Strains, Phase II (KMG-II): from individual species to whole genera.</title>
        <authorList>
            <person name="Goeker M."/>
        </authorList>
    </citation>
    <scope>NUCLEOTIDE SEQUENCE [LARGE SCALE GENOMIC DNA]</scope>
    <source>
        <strain evidence="9 10">DSM 45169</strain>
    </source>
</reference>
<evidence type="ECO:0000256" key="2">
    <source>
        <dbReference type="ARBA" id="ARBA00022448"/>
    </source>
</evidence>
<dbReference type="InterPro" id="IPR004638">
    <property type="entry name" value="EmrB-like"/>
</dbReference>
<evidence type="ECO:0000256" key="1">
    <source>
        <dbReference type="ARBA" id="ARBA00004651"/>
    </source>
</evidence>
<dbReference type="InterPro" id="IPR020846">
    <property type="entry name" value="MFS_dom"/>
</dbReference>
<evidence type="ECO:0000313" key="9">
    <source>
        <dbReference type="EMBL" id="PTM56949.1"/>
    </source>
</evidence>
<dbReference type="Pfam" id="PF07690">
    <property type="entry name" value="MFS_1"/>
    <property type="match status" value="1"/>
</dbReference>
<gene>
    <name evidence="9" type="ORF">C8J48_3281</name>
</gene>
<evidence type="ECO:0000256" key="5">
    <source>
        <dbReference type="ARBA" id="ARBA00022989"/>
    </source>
</evidence>